<comment type="caution">
    <text evidence="2">The sequence shown here is derived from an EMBL/GenBank/DDBJ whole genome shotgun (WGS) entry which is preliminary data.</text>
</comment>
<dbReference type="SUPFAM" id="SSF53098">
    <property type="entry name" value="Ribonuclease H-like"/>
    <property type="match status" value="1"/>
</dbReference>
<name>A0ABW1IPE2_9BACL</name>
<dbReference type="InterPro" id="IPR001584">
    <property type="entry name" value="Integrase_cat-core"/>
</dbReference>
<gene>
    <name evidence="2" type="ORF">ACFPXP_11190</name>
</gene>
<dbReference type="EMBL" id="JBHSQV010000145">
    <property type="protein sequence ID" value="MFC5986977.1"/>
    <property type="molecule type" value="Genomic_DNA"/>
</dbReference>
<dbReference type="PANTHER" id="PTHR46889:SF4">
    <property type="entry name" value="TRANSPOSASE INSO FOR INSERTION SEQUENCE ELEMENT IS911B-RELATED"/>
    <property type="match status" value="1"/>
</dbReference>
<protein>
    <submittedName>
        <fullName evidence="2">DDE-type integrase/transposase/recombinase</fullName>
    </submittedName>
</protein>
<dbReference type="PROSITE" id="PS50994">
    <property type="entry name" value="INTEGRASE"/>
    <property type="match status" value="1"/>
</dbReference>
<proteinExistence type="predicted"/>
<dbReference type="InterPro" id="IPR012337">
    <property type="entry name" value="RNaseH-like_sf"/>
</dbReference>
<reference evidence="3" key="1">
    <citation type="journal article" date="2019" name="Int. J. Syst. Evol. Microbiol.">
        <title>The Global Catalogue of Microorganisms (GCM) 10K type strain sequencing project: providing services to taxonomists for standard genome sequencing and annotation.</title>
        <authorList>
            <consortium name="The Broad Institute Genomics Platform"/>
            <consortium name="The Broad Institute Genome Sequencing Center for Infectious Disease"/>
            <person name="Wu L."/>
            <person name="Ma J."/>
        </authorList>
    </citation>
    <scope>NUCLEOTIDE SEQUENCE [LARGE SCALE GENOMIC DNA]</scope>
    <source>
        <strain evidence="3">CCM 8749</strain>
    </source>
</reference>
<dbReference type="PANTHER" id="PTHR46889">
    <property type="entry name" value="TRANSPOSASE INSF FOR INSERTION SEQUENCE IS3B-RELATED"/>
    <property type="match status" value="1"/>
</dbReference>
<dbReference type="Pfam" id="PF00665">
    <property type="entry name" value="rve"/>
    <property type="match status" value="1"/>
</dbReference>
<organism evidence="2 3">
    <name type="scientific">Marinicrinis lubricantis</name>
    <dbReference type="NCBI Taxonomy" id="2086470"/>
    <lineage>
        <taxon>Bacteria</taxon>
        <taxon>Bacillati</taxon>
        <taxon>Bacillota</taxon>
        <taxon>Bacilli</taxon>
        <taxon>Bacillales</taxon>
        <taxon>Paenibacillaceae</taxon>
    </lineage>
</organism>
<dbReference type="Gene3D" id="3.30.420.10">
    <property type="entry name" value="Ribonuclease H-like superfamily/Ribonuclease H"/>
    <property type="match status" value="1"/>
</dbReference>
<dbReference type="RefSeq" id="WP_379894283.1">
    <property type="nucleotide sequence ID" value="NZ_JBHSQV010000145.1"/>
</dbReference>
<feature type="domain" description="Integrase catalytic" evidence="1">
    <location>
        <begin position="1"/>
        <end position="79"/>
    </location>
</feature>
<dbReference type="InterPro" id="IPR050900">
    <property type="entry name" value="Transposase_IS3/IS150/IS904"/>
</dbReference>
<evidence type="ECO:0000259" key="1">
    <source>
        <dbReference type="PROSITE" id="PS50994"/>
    </source>
</evidence>
<accession>A0ABW1IPE2</accession>
<evidence type="ECO:0000313" key="2">
    <source>
        <dbReference type="EMBL" id="MFC5986977.1"/>
    </source>
</evidence>
<dbReference type="InterPro" id="IPR036397">
    <property type="entry name" value="RNaseH_sf"/>
</dbReference>
<keyword evidence="3" id="KW-1185">Reference proteome</keyword>
<dbReference type="Proteomes" id="UP001596250">
    <property type="component" value="Unassembled WGS sequence"/>
</dbReference>
<sequence>MDLYSRKIVGFHMDERMTKELVLKALDRACNQKRPRGEVIHHSDRGSQYASHDYQVRLKQYKMKGTMGCKGNCYDNACI</sequence>
<evidence type="ECO:0000313" key="3">
    <source>
        <dbReference type="Proteomes" id="UP001596250"/>
    </source>
</evidence>